<reference evidence="3" key="1">
    <citation type="submission" date="2016-10" db="EMBL/GenBank/DDBJ databases">
        <authorList>
            <person name="de Groot N.N."/>
        </authorList>
    </citation>
    <scope>NUCLEOTIDE SEQUENCE</scope>
</reference>
<evidence type="ECO:0000256" key="1">
    <source>
        <dbReference type="SAM" id="Phobius"/>
    </source>
</evidence>
<gene>
    <name evidence="3" type="ORF">MNB_SV-5-120</name>
</gene>
<dbReference type="Pfam" id="PF14340">
    <property type="entry name" value="DUF4395"/>
    <property type="match status" value="1"/>
</dbReference>
<evidence type="ECO:0000259" key="2">
    <source>
        <dbReference type="Pfam" id="PF14340"/>
    </source>
</evidence>
<feature type="domain" description="DUF4395" evidence="2">
    <location>
        <begin position="22"/>
        <end position="155"/>
    </location>
</feature>
<feature type="transmembrane region" description="Helical" evidence="1">
    <location>
        <begin position="124"/>
        <end position="152"/>
    </location>
</feature>
<name>A0A1W1EFR7_9ZZZZ</name>
<proteinExistence type="predicted"/>
<sequence length="247" mass="28506">MNLNNFLWEYGDKVPGYDVTVINEREARASAGILFMLGMIVIFVAIGFNHVIVARVYLAFMFLDFTARVISPKYSPSLLLGKFAVRNQKPEYVGGLQKRFAWTLGWLISWPMMYWFVLNWDITFYKVMVCVLCLSMMFLESAFSICIGCMIYKAIVDKDPQHCPGGRCEIKQREAIQKFNPIQATIGIVTAIALTVGIYLFLAKTESKTFFGEFLHEAVLTKVQLQKQKDEIFQREMEKEFEDDDDF</sequence>
<protein>
    <recommendedName>
        <fullName evidence="2">DUF4395 domain-containing protein</fullName>
    </recommendedName>
</protein>
<dbReference type="InterPro" id="IPR025508">
    <property type="entry name" value="DUF4395"/>
</dbReference>
<keyword evidence="1" id="KW-0472">Membrane</keyword>
<accession>A0A1W1EFR7</accession>
<feature type="transmembrane region" description="Helical" evidence="1">
    <location>
        <begin position="181"/>
        <end position="202"/>
    </location>
</feature>
<organism evidence="3">
    <name type="scientific">hydrothermal vent metagenome</name>
    <dbReference type="NCBI Taxonomy" id="652676"/>
    <lineage>
        <taxon>unclassified sequences</taxon>
        <taxon>metagenomes</taxon>
        <taxon>ecological metagenomes</taxon>
    </lineage>
</organism>
<keyword evidence="1" id="KW-0812">Transmembrane</keyword>
<dbReference type="AlphaFoldDB" id="A0A1W1EFR7"/>
<feature type="transmembrane region" description="Helical" evidence="1">
    <location>
        <begin position="33"/>
        <end position="58"/>
    </location>
</feature>
<keyword evidence="1" id="KW-1133">Transmembrane helix</keyword>
<dbReference type="EMBL" id="FPKX01000064">
    <property type="protein sequence ID" value="SFZ98874.1"/>
    <property type="molecule type" value="Genomic_DNA"/>
</dbReference>
<evidence type="ECO:0000313" key="3">
    <source>
        <dbReference type="EMBL" id="SFZ98874.1"/>
    </source>
</evidence>
<feature type="transmembrane region" description="Helical" evidence="1">
    <location>
        <begin position="100"/>
        <end position="118"/>
    </location>
</feature>